<evidence type="ECO:0000256" key="7">
    <source>
        <dbReference type="ARBA" id="ARBA00033408"/>
    </source>
</evidence>
<dbReference type="Gene3D" id="3.40.50.300">
    <property type="entry name" value="P-loop containing nucleotide triphosphate hydrolases"/>
    <property type="match status" value="2"/>
</dbReference>
<keyword evidence="12" id="KW-1185">Reference proteome</keyword>
<dbReference type="GO" id="GO:0006302">
    <property type="term" value="P:double-strand break repair"/>
    <property type="evidence" value="ECO:0007669"/>
    <property type="project" value="InterPro"/>
</dbReference>
<dbReference type="PANTHER" id="PTHR11059:SF0">
    <property type="entry name" value="DNA REPAIR PROTEIN RECN"/>
    <property type="match status" value="1"/>
</dbReference>
<keyword evidence="5" id="KW-0067">ATP-binding</keyword>
<dbReference type="GO" id="GO:0009432">
    <property type="term" value="P:SOS response"/>
    <property type="evidence" value="ECO:0007669"/>
    <property type="project" value="TreeGrafter"/>
</dbReference>
<dbReference type="SUPFAM" id="SSF52540">
    <property type="entry name" value="P-loop containing nucleoside triphosphate hydrolases"/>
    <property type="match status" value="2"/>
</dbReference>
<reference evidence="11 12" key="1">
    <citation type="journal article" date="2015" name="Genome Announc.">
        <title>Expanding the biotechnology potential of lactobacilli through comparative genomics of 213 strains and associated genera.</title>
        <authorList>
            <person name="Sun Z."/>
            <person name="Harris H.M."/>
            <person name="McCann A."/>
            <person name="Guo C."/>
            <person name="Argimon S."/>
            <person name="Zhang W."/>
            <person name="Yang X."/>
            <person name="Jeffery I.B."/>
            <person name="Cooney J.C."/>
            <person name="Kagawa T.F."/>
            <person name="Liu W."/>
            <person name="Song Y."/>
            <person name="Salvetti E."/>
            <person name="Wrobel A."/>
            <person name="Rasinkangas P."/>
            <person name="Parkhill J."/>
            <person name="Rea M.C."/>
            <person name="O'Sullivan O."/>
            <person name="Ritari J."/>
            <person name="Douillard F.P."/>
            <person name="Paul Ross R."/>
            <person name="Yang R."/>
            <person name="Briner A.E."/>
            <person name="Felis G.E."/>
            <person name="de Vos W.M."/>
            <person name="Barrangou R."/>
            <person name="Klaenhammer T.R."/>
            <person name="Caufield P.W."/>
            <person name="Cui Y."/>
            <person name="Zhang H."/>
            <person name="O'Toole P.W."/>
        </authorList>
    </citation>
    <scope>NUCLEOTIDE SEQUENCE [LARGE SCALE GENOMIC DNA]</scope>
    <source>
        <strain evidence="11 12">DSM 16230</strain>
    </source>
</reference>
<evidence type="ECO:0000256" key="2">
    <source>
        <dbReference type="ARBA" id="ARBA00021315"/>
    </source>
</evidence>
<keyword evidence="9" id="KW-0175">Coiled coil</keyword>
<evidence type="ECO:0000256" key="6">
    <source>
        <dbReference type="ARBA" id="ARBA00023204"/>
    </source>
</evidence>
<evidence type="ECO:0000256" key="4">
    <source>
        <dbReference type="ARBA" id="ARBA00022763"/>
    </source>
</evidence>
<keyword evidence="3" id="KW-0547">Nucleotide-binding</keyword>
<evidence type="ECO:0000256" key="1">
    <source>
        <dbReference type="ARBA" id="ARBA00009441"/>
    </source>
</evidence>
<name>A0A0R1V567_9LACO</name>
<dbReference type="Proteomes" id="UP000051166">
    <property type="component" value="Unassembled WGS sequence"/>
</dbReference>
<keyword evidence="4 8" id="KW-0227">DNA damage</keyword>
<evidence type="ECO:0000259" key="10">
    <source>
        <dbReference type="Pfam" id="PF13476"/>
    </source>
</evidence>
<dbReference type="GO" id="GO:0016887">
    <property type="term" value="F:ATP hydrolysis activity"/>
    <property type="evidence" value="ECO:0007669"/>
    <property type="project" value="InterPro"/>
</dbReference>
<sequence>MLRELTIRDFAIIEKLDIRFEPHMTVLTGETGAGKSIVIDALGLLSGGRGSQEFIRKGAGKSVLQGLFALPEDRSFSDYLEQIGIQPDGGELILQRELYRSGRSVCRVNNTLVTLAVLRKIGGRLIDIHGQNEHQTLMHVENHLKLLDQYSVRNLQLKRSYQAAFAKYQEQKQDLEKRRSNEKKWAQRLDMLRFQVKEIEEAHLENGEEEKLSSEKEKLENFQSIRDALSKGYQLLSGEETDLLGSLGSVTEELEGIATYSESLQTISTNLSNAFYTLQDSAHDISRELEDMEWDEGRLNEVNLRLELISQLEHKYGDSIKQVLQYYQQIKAELEKMENAQEDSGNQEERLQRAYTTAQKKAQELSVQRRKTAQALEKKVHTQLKSLYMDKAIFQVRFENNQELTVNGAEHAEFYVQTNPGEASGPLNKIASGGELSRIMLALKTIFAQDRNVTSIIFDEVDTGVSGRVAQAIAEKISQIAATSQVLCITHLPQVAAVSDHHFLVSKHTKNGRTETVVRKIDQHERVNELARMLSGTTITHLTLEHAAELLGMAANKRVRH</sequence>
<dbReference type="EMBL" id="AZFQ01000044">
    <property type="protein sequence ID" value="KRL98069.1"/>
    <property type="molecule type" value="Genomic_DNA"/>
</dbReference>
<evidence type="ECO:0000256" key="8">
    <source>
        <dbReference type="PIRNR" id="PIRNR003128"/>
    </source>
</evidence>
<dbReference type="InterPro" id="IPR038729">
    <property type="entry name" value="Rad50/SbcC_AAA"/>
</dbReference>
<dbReference type="InterPro" id="IPR004604">
    <property type="entry name" value="DNA_recomb/repair_RecN"/>
</dbReference>
<evidence type="ECO:0000256" key="3">
    <source>
        <dbReference type="ARBA" id="ARBA00022741"/>
    </source>
</evidence>
<evidence type="ECO:0000313" key="11">
    <source>
        <dbReference type="EMBL" id="KRL98069.1"/>
    </source>
</evidence>
<dbReference type="CDD" id="cd03241">
    <property type="entry name" value="ABC_RecN"/>
    <property type="match status" value="2"/>
</dbReference>
<dbReference type="NCBIfam" id="TIGR00634">
    <property type="entry name" value="recN"/>
    <property type="match status" value="1"/>
</dbReference>
<dbReference type="FunFam" id="3.40.50.300:FF:000356">
    <property type="entry name" value="DNA repair protein RecN"/>
    <property type="match status" value="1"/>
</dbReference>
<dbReference type="FunFam" id="3.40.50.300:FF:000319">
    <property type="entry name" value="DNA repair protein RecN"/>
    <property type="match status" value="1"/>
</dbReference>
<dbReference type="PIRSF" id="PIRSF003128">
    <property type="entry name" value="RecN"/>
    <property type="match status" value="1"/>
</dbReference>
<feature type="coiled-coil region" evidence="9">
    <location>
        <begin position="320"/>
        <end position="368"/>
    </location>
</feature>
<dbReference type="GeneID" id="98308388"/>
<evidence type="ECO:0000256" key="9">
    <source>
        <dbReference type="SAM" id="Coils"/>
    </source>
</evidence>
<feature type="domain" description="Rad50/SbcC-type AAA" evidence="10">
    <location>
        <begin position="4"/>
        <end position="231"/>
    </location>
</feature>
<dbReference type="STRING" id="1423801.FD50_GL001030"/>
<accession>A0A0R1V567</accession>
<dbReference type="InterPro" id="IPR027417">
    <property type="entry name" value="P-loop_NTPase"/>
</dbReference>
<dbReference type="GO" id="GO:0005524">
    <property type="term" value="F:ATP binding"/>
    <property type="evidence" value="ECO:0007669"/>
    <property type="project" value="UniProtKB-KW"/>
</dbReference>
<proteinExistence type="inferred from homology"/>
<evidence type="ECO:0000256" key="5">
    <source>
        <dbReference type="ARBA" id="ARBA00022840"/>
    </source>
</evidence>
<dbReference type="PANTHER" id="PTHR11059">
    <property type="entry name" value="DNA REPAIR PROTEIN RECN"/>
    <property type="match status" value="1"/>
</dbReference>
<dbReference type="OrthoDB" id="9806954at2"/>
<comment type="similarity">
    <text evidence="1 8">Belongs to the RecN family.</text>
</comment>
<dbReference type="Pfam" id="PF13476">
    <property type="entry name" value="AAA_23"/>
    <property type="match status" value="1"/>
</dbReference>
<gene>
    <name evidence="11" type="ORF">FD50_GL001030</name>
</gene>
<keyword evidence="6 8" id="KW-0234">DNA repair</keyword>
<comment type="caution">
    <text evidence="11">The sequence shown here is derived from an EMBL/GenBank/DDBJ whole genome shotgun (WGS) entry which is preliminary data.</text>
</comment>
<dbReference type="NCBIfam" id="NF008121">
    <property type="entry name" value="PRK10869.1"/>
    <property type="match status" value="1"/>
</dbReference>
<dbReference type="RefSeq" id="WP_054756211.1">
    <property type="nucleotide sequence ID" value="NZ_AZFQ01000044.1"/>
</dbReference>
<comment type="function">
    <text evidence="8">May be involved in recombinational repair of damaged DNA.</text>
</comment>
<dbReference type="GO" id="GO:0006310">
    <property type="term" value="P:DNA recombination"/>
    <property type="evidence" value="ECO:0007669"/>
    <property type="project" value="InterPro"/>
</dbReference>
<organism evidence="11 12">
    <name type="scientific">Liquorilactobacillus satsumensis DSM 16230 = JCM 12392</name>
    <dbReference type="NCBI Taxonomy" id="1423801"/>
    <lineage>
        <taxon>Bacteria</taxon>
        <taxon>Bacillati</taxon>
        <taxon>Bacillota</taxon>
        <taxon>Bacilli</taxon>
        <taxon>Lactobacillales</taxon>
        <taxon>Lactobacillaceae</taxon>
        <taxon>Liquorilactobacillus</taxon>
    </lineage>
</organism>
<dbReference type="AlphaFoldDB" id="A0A0R1V567"/>
<protein>
    <recommendedName>
        <fullName evidence="2 8">DNA repair protein RecN</fullName>
    </recommendedName>
    <alternativeName>
        <fullName evidence="7 8">Recombination protein N</fullName>
    </alternativeName>
</protein>
<dbReference type="PATRIC" id="fig|1423801.4.peg.1045"/>
<evidence type="ECO:0000313" key="12">
    <source>
        <dbReference type="Proteomes" id="UP000051166"/>
    </source>
</evidence>
<dbReference type="GO" id="GO:0043590">
    <property type="term" value="C:bacterial nucleoid"/>
    <property type="evidence" value="ECO:0007669"/>
    <property type="project" value="TreeGrafter"/>
</dbReference>